<evidence type="ECO:0000313" key="3">
    <source>
        <dbReference type="EMBL" id="MCF2872681.1"/>
    </source>
</evidence>
<gene>
    <name evidence="3" type="ORF">L0664_16545</name>
</gene>
<evidence type="ECO:0000256" key="2">
    <source>
        <dbReference type="SAM" id="SignalP"/>
    </source>
</evidence>
<accession>A0ABS9D0G9</accession>
<dbReference type="EMBL" id="JAKGAQ010000005">
    <property type="protein sequence ID" value="MCF2872681.1"/>
    <property type="molecule type" value="Genomic_DNA"/>
</dbReference>
<sequence length="77" mass="7887">MRLLLTISTAYFATSTALFAGSRAEVIEPSGGSDVNGAVILLLLVGAVVLLGGGAGAATQNKTQTDNDDDDDVIMRF</sequence>
<feature type="chain" id="PRO_5046387567" evidence="2">
    <location>
        <begin position="21"/>
        <end position="77"/>
    </location>
</feature>
<dbReference type="Proteomes" id="UP001200557">
    <property type="component" value="Unassembled WGS sequence"/>
</dbReference>
<keyword evidence="4" id="KW-1185">Reference proteome</keyword>
<name>A0ABS9D0G9_9RHOB</name>
<dbReference type="RefSeq" id="WP_235227012.1">
    <property type="nucleotide sequence ID" value="NZ_JAKGAQ010000005.1"/>
</dbReference>
<keyword evidence="1" id="KW-1133">Transmembrane helix</keyword>
<protein>
    <submittedName>
        <fullName evidence="3">Uncharacterized protein</fullName>
    </submittedName>
</protein>
<evidence type="ECO:0000313" key="4">
    <source>
        <dbReference type="Proteomes" id="UP001200557"/>
    </source>
</evidence>
<evidence type="ECO:0000256" key="1">
    <source>
        <dbReference type="SAM" id="Phobius"/>
    </source>
</evidence>
<comment type="caution">
    <text evidence="3">The sequence shown here is derived from an EMBL/GenBank/DDBJ whole genome shotgun (WGS) entry which is preliminary data.</text>
</comment>
<feature type="transmembrane region" description="Helical" evidence="1">
    <location>
        <begin position="35"/>
        <end position="58"/>
    </location>
</feature>
<feature type="signal peptide" evidence="2">
    <location>
        <begin position="1"/>
        <end position="20"/>
    </location>
</feature>
<proteinExistence type="predicted"/>
<keyword evidence="1" id="KW-0812">Transmembrane</keyword>
<reference evidence="3 4" key="1">
    <citation type="submission" date="2022-01" db="EMBL/GenBank/DDBJ databases">
        <title>Octadecabacter sp. nov., isolated from a marine alga.</title>
        <authorList>
            <person name="Jin M.S."/>
            <person name="Kim H.M."/>
            <person name="Han D.M."/>
            <person name="Jung J.J."/>
            <person name="Jeon C.O."/>
        </authorList>
    </citation>
    <scope>NUCLEOTIDE SEQUENCE [LARGE SCALE GENOMIC DNA]</scope>
    <source>
        <strain evidence="3 4">G9-8</strain>
    </source>
</reference>
<keyword evidence="1" id="KW-0472">Membrane</keyword>
<organism evidence="3 4">
    <name type="scientific">Octadecabacter dasysiphoniae</name>
    <dbReference type="NCBI Taxonomy" id="2909341"/>
    <lineage>
        <taxon>Bacteria</taxon>
        <taxon>Pseudomonadati</taxon>
        <taxon>Pseudomonadota</taxon>
        <taxon>Alphaproteobacteria</taxon>
        <taxon>Rhodobacterales</taxon>
        <taxon>Roseobacteraceae</taxon>
        <taxon>Octadecabacter</taxon>
    </lineage>
</organism>
<keyword evidence="2" id="KW-0732">Signal</keyword>